<comment type="pathway">
    <text evidence="5">Cofactor biosynthesis; coenzyme F420 biosynthesis.</text>
</comment>
<dbReference type="PANTHER" id="PTHR40392">
    <property type="entry name" value="2-PHOSPHO-L-LACTATE GUANYLYLTRANSFERASE"/>
    <property type="match status" value="1"/>
</dbReference>
<dbReference type="Proteomes" id="UP000248706">
    <property type="component" value="Unassembled WGS sequence"/>
</dbReference>
<evidence type="ECO:0000256" key="2">
    <source>
        <dbReference type="ARBA" id="ARBA00022695"/>
    </source>
</evidence>
<dbReference type="OrthoDB" id="9151145at2"/>
<dbReference type="EMBL" id="MCIF01000002">
    <property type="protein sequence ID" value="RAQ94527.1"/>
    <property type="molecule type" value="Genomic_DNA"/>
</dbReference>
<dbReference type="Gene3D" id="3.90.550.10">
    <property type="entry name" value="Spore Coat Polysaccharide Biosynthesis Protein SpsA, Chain A"/>
    <property type="match status" value="1"/>
</dbReference>
<dbReference type="Pfam" id="PF01983">
    <property type="entry name" value="CofC"/>
    <property type="match status" value="1"/>
</dbReference>
<keyword evidence="3 5" id="KW-0547">Nucleotide-binding</keyword>
<dbReference type="SUPFAM" id="SSF53448">
    <property type="entry name" value="Nucleotide-diphospho-sugar transferases"/>
    <property type="match status" value="1"/>
</dbReference>
<evidence type="ECO:0000256" key="3">
    <source>
        <dbReference type="ARBA" id="ARBA00022741"/>
    </source>
</evidence>
<dbReference type="GO" id="GO:0052645">
    <property type="term" value="P:F420-0 metabolic process"/>
    <property type="evidence" value="ECO:0007669"/>
    <property type="project" value="UniProtKB-UniRule"/>
</dbReference>
<protein>
    <recommendedName>
        <fullName evidence="5">Phosphoenolpyruvate guanylyltransferase</fullName>
        <shortName evidence="5">PEP guanylyltransferase</shortName>
        <ecNumber evidence="5">2.7.7.105</ecNumber>
    </recommendedName>
</protein>
<evidence type="ECO:0000256" key="1">
    <source>
        <dbReference type="ARBA" id="ARBA00022679"/>
    </source>
</evidence>
<proteinExistence type="inferred from homology"/>
<dbReference type="PANTHER" id="PTHR40392:SF1">
    <property type="entry name" value="2-PHOSPHO-L-LACTATE GUANYLYLTRANSFERASE"/>
    <property type="match status" value="1"/>
</dbReference>
<evidence type="ECO:0000313" key="6">
    <source>
        <dbReference type="EMBL" id="RAQ94527.1"/>
    </source>
</evidence>
<comment type="catalytic activity">
    <reaction evidence="5">
        <text>phosphoenolpyruvate + GTP + H(+) = enolpyruvoyl-2-diphospho-5'-guanosine + diphosphate</text>
        <dbReference type="Rhea" id="RHEA:30519"/>
        <dbReference type="ChEBI" id="CHEBI:15378"/>
        <dbReference type="ChEBI" id="CHEBI:33019"/>
        <dbReference type="ChEBI" id="CHEBI:37565"/>
        <dbReference type="ChEBI" id="CHEBI:58702"/>
        <dbReference type="ChEBI" id="CHEBI:143701"/>
        <dbReference type="EC" id="2.7.7.105"/>
    </reaction>
</comment>
<dbReference type="AlphaFoldDB" id="A0A328VA66"/>
<gene>
    <name evidence="5" type="primary">fbiD</name>
    <name evidence="6" type="ORF">A4R35_03210</name>
</gene>
<dbReference type="UniPathway" id="UPA00071"/>
<accession>A0A328VA66</accession>
<keyword evidence="1 5" id="KW-0808">Transferase</keyword>
<evidence type="ECO:0000256" key="5">
    <source>
        <dbReference type="HAMAP-Rule" id="MF_02114"/>
    </source>
</evidence>
<comment type="caution">
    <text evidence="6">The sequence shown here is derived from an EMBL/GenBank/DDBJ whole genome shotgun (WGS) entry which is preliminary data.</text>
</comment>
<comment type="function">
    <text evidence="5">Guanylyltransferase that catalyzes the activation of phosphoenolpyruvate (PEP) as enolpyruvoyl-2-diphospho-5'-guanosine, via the condensation of PEP with GTP. It is involved in the biosynthesis of coenzyme F420, a hydride carrier cofactor.</text>
</comment>
<evidence type="ECO:0000313" key="7">
    <source>
        <dbReference type="Proteomes" id="UP000248706"/>
    </source>
</evidence>
<dbReference type="GO" id="GO:0005525">
    <property type="term" value="F:GTP binding"/>
    <property type="evidence" value="ECO:0007669"/>
    <property type="project" value="UniProtKB-KW"/>
</dbReference>
<dbReference type="EC" id="2.7.7.105" evidence="5"/>
<keyword evidence="4 5" id="KW-0342">GTP-binding</keyword>
<sequence>MTAHQEEEQGSEQVAAFSSRCSALIPVKALAAAKSRLAGYLPPARRARLVLSMLHHVVRTLQASGQFSRIVVVSADERVRAWAVSWGAEGWPEEQPGHNAALEAAARRLRTEGVAMLLTISADLPLLKNEEVEALLAQGRRYPVVLAPAHDGQGTNALLLRPPLLLPYLFGEESFRRYCEASQRRHLAYSRYESPGLALDIDTLEDLQRSGLVERWLTARSSSHCLREMTPCQSLDIPQP</sequence>
<dbReference type="GO" id="GO:0043814">
    <property type="term" value="F:phospholactate guanylyltransferase activity"/>
    <property type="evidence" value="ECO:0007669"/>
    <property type="project" value="InterPro"/>
</dbReference>
<dbReference type="InterPro" id="IPR029044">
    <property type="entry name" value="Nucleotide-diphossugar_trans"/>
</dbReference>
<keyword evidence="2 5" id="KW-0548">Nucleotidyltransferase</keyword>
<comment type="similarity">
    <text evidence="5">Belongs to the CofC family.</text>
</comment>
<reference evidence="6 7" key="1">
    <citation type="submission" date="2016-08" db="EMBL/GenBank/DDBJ databases">
        <title>Analysis of Carbohydrate Active Enzymes in Thermogemmatispora T81 Reveals Carbohydrate Degradation Ability.</title>
        <authorList>
            <person name="Tomazini A."/>
            <person name="Lal S."/>
            <person name="Stott M."/>
            <person name="Henrissat B."/>
            <person name="Polikarpov I."/>
            <person name="Sparling R."/>
            <person name="Levin D.B."/>
        </authorList>
    </citation>
    <scope>NUCLEOTIDE SEQUENCE [LARGE SCALE GENOMIC DNA]</scope>
    <source>
        <strain evidence="6 7">T81</strain>
    </source>
</reference>
<organism evidence="6 7">
    <name type="scientific">Thermogemmatispora tikiterensis</name>
    <dbReference type="NCBI Taxonomy" id="1825093"/>
    <lineage>
        <taxon>Bacteria</taxon>
        <taxon>Bacillati</taxon>
        <taxon>Chloroflexota</taxon>
        <taxon>Ktedonobacteria</taxon>
        <taxon>Thermogemmatisporales</taxon>
        <taxon>Thermogemmatisporaceae</taxon>
        <taxon>Thermogemmatispora</taxon>
    </lineage>
</organism>
<name>A0A328VA66_9CHLR</name>
<dbReference type="NCBIfam" id="TIGR03552">
    <property type="entry name" value="F420_cofC"/>
    <property type="match status" value="1"/>
</dbReference>
<dbReference type="HAMAP" id="MF_02114">
    <property type="entry name" value="CofC"/>
    <property type="match status" value="1"/>
</dbReference>
<dbReference type="InterPro" id="IPR002835">
    <property type="entry name" value="CofC"/>
</dbReference>
<keyword evidence="7" id="KW-1185">Reference proteome</keyword>
<evidence type="ECO:0000256" key="4">
    <source>
        <dbReference type="ARBA" id="ARBA00023134"/>
    </source>
</evidence>